<evidence type="ECO:0000256" key="5">
    <source>
        <dbReference type="ARBA" id="ARBA00022884"/>
    </source>
</evidence>
<evidence type="ECO:0000256" key="2">
    <source>
        <dbReference type="ARBA" id="ARBA00022497"/>
    </source>
</evidence>
<dbReference type="GO" id="GO:1990904">
    <property type="term" value="C:ribonucleoprotein complex"/>
    <property type="evidence" value="ECO:0007669"/>
    <property type="project" value="UniProtKB-UniRule"/>
</dbReference>
<evidence type="ECO:0000256" key="6">
    <source>
        <dbReference type="ARBA" id="ARBA00023086"/>
    </source>
</evidence>
<evidence type="ECO:0000256" key="1">
    <source>
        <dbReference type="ARBA" id="ARBA00014389"/>
    </source>
</evidence>
<evidence type="ECO:0000313" key="12">
    <source>
        <dbReference type="Proteomes" id="UP000125071"/>
    </source>
</evidence>
<comment type="subcellular location">
    <subcellularLocation>
        <location evidence="9">Virion</location>
    </subcellularLocation>
    <subcellularLocation>
        <location evidence="9">Host cytoplasm</location>
    </subcellularLocation>
</comment>
<keyword evidence="2 9" id="KW-1139">Helical capsid protein</keyword>
<reference evidence="11 12" key="1">
    <citation type="journal article" date="2005" name="J. Virol.">
        <title>Complete genome sequence and in planta subcellular localization of maize fine streak virus proteins.</title>
        <authorList>
            <person name="Tsai C.W."/>
            <person name="Redinbaugh M.G."/>
            <person name="Willie K.J."/>
            <person name="Reed S."/>
            <person name="Goodin M."/>
            <person name="Hogenhout S.A."/>
        </authorList>
    </citation>
    <scope>NUCLEOTIDE SEQUENCE [LARGE SCALE GENOMIC DNA]</scope>
</reference>
<feature type="region of interest" description="Disordered" evidence="10">
    <location>
        <begin position="427"/>
        <end position="462"/>
    </location>
</feature>
<gene>
    <name evidence="11" type="primary">N</name>
</gene>
<dbReference type="InterPro" id="IPR004902">
    <property type="entry name" value="Rhabdo_ncap_2"/>
</dbReference>
<evidence type="ECO:0000256" key="4">
    <source>
        <dbReference type="ARBA" id="ARBA00022844"/>
    </source>
</evidence>
<evidence type="ECO:0000256" key="3">
    <source>
        <dbReference type="ARBA" id="ARBA00022561"/>
    </source>
</evidence>
<dbReference type="Pfam" id="PF03216">
    <property type="entry name" value="Rhabdo_ncap_2"/>
    <property type="match status" value="1"/>
</dbReference>
<keyword evidence="6 9" id="KW-0543">Viral nucleoprotein</keyword>
<comment type="subunit">
    <text evidence="9">Homomultimerizes to form the nucleocapsid. Binds to viral genomic RNA.</text>
</comment>
<sequence length="462" mass="51673">MNYNRLKFEDAFLTPSADYAAFKTPLPYPDLTTGPTEVPYTKEKLITASYPYWTMTKVNSGDIKTLGKTVLTKLSDKKITEKTLFDMCRIALSLKAPNGQDVFKIPTVTFAGAKTGGQDDTNLVPVPSDTSKTTEYLQTVTSKSSTSQATQKKSLSTYVDNDANYETAIPYFLCSFLRLIVKQPESWRRAFGDIKEQYGKFYGKTSNLITNAEDDLSIASVVKVAFDTFKPIVNFIAYVAGETDKGLSPNTKEHGMFTYFVGQHLSFVGMHVYPMVAELMQKCKGIKQDLFLTFLDVDETKESVKEICRIMTTYDAPSQTDRASRDFLWKYARVIDEGFFLKLQNKKNKEFLYGLALIHEKMGLVRSVSYAKPTNMAILQNQDGLRADAEEYANLFVFLYKKATGQKEGASPMDQLRSQLAGERVTATIAEASAPKRSSDGTGNVSKKKSRKDDTGIASMEF</sequence>
<dbReference type="GO" id="GO:0019029">
    <property type="term" value="C:helical viral capsid"/>
    <property type="evidence" value="ECO:0007669"/>
    <property type="project" value="UniProtKB-UniRule"/>
</dbReference>
<proteinExistence type="inferred from homology"/>
<organism evidence="11 12">
    <name type="scientific">Maize fine streak virus</name>
    <dbReference type="NCBI Taxonomy" id="209854"/>
    <lineage>
        <taxon>Viruses</taxon>
        <taxon>Riboviria</taxon>
        <taxon>Orthornavirae</taxon>
        <taxon>Negarnaviricota</taxon>
        <taxon>Haploviricotina</taxon>
        <taxon>Monjiviricetes</taxon>
        <taxon>Mononegavirales</taxon>
        <taxon>Rhabdoviridae</taxon>
        <taxon>Betarhabdovirinae</taxon>
        <taxon>Gammanucleorhabdovirus</taxon>
        <taxon>Gammanucleorhabdovirus maydis</taxon>
    </lineage>
</organism>
<evidence type="ECO:0000256" key="10">
    <source>
        <dbReference type="SAM" id="MobiDB-lite"/>
    </source>
</evidence>
<comment type="similarity">
    <text evidence="9">Belongs to the nucleorhabdovirus nucleocapsid protein family.</text>
</comment>
<keyword evidence="3 9" id="KW-0167">Capsid protein</keyword>
<dbReference type="GO" id="GO:0030430">
    <property type="term" value="C:host cell cytoplasm"/>
    <property type="evidence" value="ECO:0007669"/>
    <property type="project" value="UniProtKB-SubCell"/>
</dbReference>
<evidence type="ECO:0000256" key="9">
    <source>
        <dbReference type="RuleBase" id="RU369108"/>
    </source>
</evidence>
<keyword evidence="12" id="KW-1185">Reference proteome</keyword>
<evidence type="ECO:0000256" key="8">
    <source>
        <dbReference type="ARBA" id="ARBA00033344"/>
    </source>
</evidence>
<dbReference type="GeneID" id="2886022"/>
<dbReference type="RefSeq" id="YP_052843.1">
    <property type="nucleotide sequence ID" value="NC_005974.1"/>
</dbReference>
<dbReference type="OrthoDB" id="6784at10239"/>
<evidence type="ECO:0000313" key="11">
    <source>
        <dbReference type="EMBL" id="AAT66750.1"/>
    </source>
</evidence>
<dbReference type="GO" id="GO:0019013">
    <property type="term" value="C:viral nucleocapsid"/>
    <property type="evidence" value="ECO:0007669"/>
    <property type="project" value="UniProtKB-UniRule"/>
</dbReference>
<comment type="function">
    <text evidence="9">Encapsidates the genome, protecting it from nucleases. The encapsidated genomic RNA is termed the nucleocapsid (NC) and serves as template for viral transcription and replication.</text>
</comment>
<accession>Q6E0X8</accession>
<dbReference type="KEGG" id="vg:2886022"/>
<keyword evidence="4 9" id="KW-0946">Virion</keyword>
<keyword evidence="9" id="KW-1035">Host cytoplasm</keyword>
<dbReference type="EMBL" id="AY618417">
    <property type="protein sequence ID" value="AAT66750.1"/>
    <property type="molecule type" value="Genomic_RNA"/>
</dbReference>
<keyword evidence="7 9" id="KW-0687">Ribonucleoprotein</keyword>
<keyword evidence="5 9" id="KW-0694">RNA-binding</keyword>
<dbReference type="Proteomes" id="UP000125071">
    <property type="component" value="Segment"/>
</dbReference>
<evidence type="ECO:0000256" key="7">
    <source>
        <dbReference type="ARBA" id="ARBA00023274"/>
    </source>
</evidence>
<name>Q6E0X8_9RHAB</name>
<dbReference type="GO" id="GO:0003723">
    <property type="term" value="F:RNA binding"/>
    <property type="evidence" value="ECO:0007669"/>
    <property type="project" value="UniProtKB-UniRule"/>
</dbReference>
<protein>
    <recommendedName>
        <fullName evidence="1 9">Nucleoprotein</fullName>
        <shortName evidence="9">NP</shortName>
        <shortName evidence="9">Protein N</shortName>
    </recommendedName>
    <alternativeName>
        <fullName evidence="8 9">Nucleocapsid protein</fullName>
    </alternativeName>
</protein>